<gene>
    <name evidence="3" type="primary">Contig9119.g9758</name>
    <name evidence="3" type="ORF">STYLEM_1886</name>
</gene>
<dbReference type="InParanoid" id="A0A077ZTQ6"/>
<dbReference type="InterPro" id="IPR002937">
    <property type="entry name" value="Amino_oxidase"/>
</dbReference>
<name>A0A077ZTQ6_STYLE</name>
<dbReference type="OrthoDB" id="287712at2759"/>
<dbReference type="EMBL" id="CCKQ01001814">
    <property type="protein sequence ID" value="CDW72919.1"/>
    <property type="molecule type" value="Genomic_DNA"/>
</dbReference>
<dbReference type="Proteomes" id="UP000039865">
    <property type="component" value="Unassembled WGS sequence"/>
</dbReference>
<dbReference type="SUPFAM" id="SSF51905">
    <property type="entry name" value="FAD/NAD(P)-binding domain"/>
    <property type="match status" value="1"/>
</dbReference>
<evidence type="ECO:0000259" key="2">
    <source>
        <dbReference type="Pfam" id="PF01593"/>
    </source>
</evidence>
<accession>A0A077ZTQ6</accession>
<protein>
    <submittedName>
        <fullName evidence="3">Amine oxidase</fullName>
    </submittedName>
</protein>
<proteinExistence type="predicted"/>
<keyword evidence="4" id="KW-1185">Reference proteome</keyword>
<keyword evidence="1" id="KW-0732">Signal</keyword>
<feature type="domain" description="Amine oxidase" evidence="2">
    <location>
        <begin position="39"/>
        <end position="347"/>
    </location>
</feature>
<organism evidence="3 4">
    <name type="scientific">Stylonychia lemnae</name>
    <name type="common">Ciliate</name>
    <dbReference type="NCBI Taxonomy" id="5949"/>
    <lineage>
        <taxon>Eukaryota</taxon>
        <taxon>Sar</taxon>
        <taxon>Alveolata</taxon>
        <taxon>Ciliophora</taxon>
        <taxon>Intramacronucleata</taxon>
        <taxon>Spirotrichea</taxon>
        <taxon>Stichotrichia</taxon>
        <taxon>Sporadotrichida</taxon>
        <taxon>Oxytrichidae</taxon>
        <taxon>Stylonychinae</taxon>
        <taxon>Stylonychia</taxon>
    </lineage>
</organism>
<evidence type="ECO:0000256" key="1">
    <source>
        <dbReference type="SAM" id="SignalP"/>
    </source>
</evidence>
<dbReference type="InterPro" id="IPR050281">
    <property type="entry name" value="Flavin_monoamine_oxidase"/>
</dbReference>
<reference evidence="3 4" key="1">
    <citation type="submission" date="2014-06" db="EMBL/GenBank/DDBJ databases">
        <authorList>
            <person name="Swart Estienne"/>
        </authorList>
    </citation>
    <scope>NUCLEOTIDE SEQUENCE [LARGE SCALE GENOMIC DNA]</scope>
    <source>
        <strain evidence="3 4">130c</strain>
    </source>
</reference>
<dbReference type="InterPro" id="IPR036188">
    <property type="entry name" value="FAD/NAD-bd_sf"/>
</dbReference>
<evidence type="ECO:0000313" key="4">
    <source>
        <dbReference type="Proteomes" id="UP000039865"/>
    </source>
</evidence>
<dbReference type="Gene3D" id="3.50.50.60">
    <property type="entry name" value="FAD/NAD(P)-binding domain"/>
    <property type="match status" value="1"/>
</dbReference>
<feature type="signal peptide" evidence="1">
    <location>
        <begin position="1"/>
        <end position="23"/>
    </location>
</feature>
<dbReference type="Pfam" id="PF01593">
    <property type="entry name" value="Amino_oxidase"/>
    <property type="match status" value="1"/>
</dbReference>
<dbReference type="GO" id="GO:0016491">
    <property type="term" value="F:oxidoreductase activity"/>
    <property type="evidence" value="ECO:0007669"/>
    <property type="project" value="InterPro"/>
</dbReference>
<sequence>MPSINFLITLSLCIILIERKVISKELQCKDKVIIVGAGLSGLAAGQKLQKAGCDVVIIEGSERIGGRIKSEIISQDVAIDLGASWIGGTGKDFDMGAKQKYYQHQKGELDIDQSDLNQYIKLLKNYLKSHLTLATDQTSLEDIFRNFTVKSSRVNLKSYKNFSQSFIYGFKNAADSDQLSAKYVLSKLLFIGKDHVVEGGFQKITDQLSKELKIILRKQVVEIDYLNDLITIKTTDGEVYQANKVIVTVPLGILKSKEILFNPPLIQSKLESIEKLGSGIMDKLFLEFDHVFWDQNSTWFNHISDKGLKWIITANLFKYTGKPILMMFNIGREAIAFSEQSDERVLASAIWVKFP</sequence>
<feature type="chain" id="PRO_5001729036" evidence="1">
    <location>
        <begin position="24"/>
        <end position="355"/>
    </location>
</feature>
<dbReference type="SUPFAM" id="SSF54373">
    <property type="entry name" value="FAD-linked reductases, C-terminal domain"/>
    <property type="match status" value="1"/>
</dbReference>
<dbReference type="Gene3D" id="3.90.660.10">
    <property type="match status" value="1"/>
</dbReference>
<evidence type="ECO:0000313" key="3">
    <source>
        <dbReference type="EMBL" id="CDW72919.1"/>
    </source>
</evidence>
<dbReference type="PANTHER" id="PTHR10742:SF410">
    <property type="entry name" value="LYSINE-SPECIFIC HISTONE DEMETHYLASE 2"/>
    <property type="match status" value="1"/>
</dbReference>
<dbReference type="AlphaFoldDB" id="A0A077ZTQ6"/>
<dbReference type="PANTHER" id="PTHR10742">
    <property type="entry name" value="FLAVIN MONOAMINE OXIDASE"/>
    <property type="match status" value="1"/>
</dbReference>